<dbReference type="InterPro" id="IPR035979">
    <property type="entry name" value="RBD_domain_sf"/>
</dbReference>
<comment type="caution">
    <text evidence="3">The sequence shown here is derived from an EMBL/GenBank/DDBJ whole genome shotgun (WGS) entry which is preliminary data.</text>
</comment>
<dbReference type="SMART" id="SM00360">
    <property type="entry name" value="RRM"/>
    <property type="match status" value="1"/>
</dbReference>
<dbReference type="SUPFAM" id="SSF54928">
    <property type="entry name" value="RNA-binding domain, RBD"/>
    <property type="match status" value="1"/>
</dbReference>
<dbReference type="InterPro" id="IPR012677">
    <property type="entry name" value="Nucleotide-bd_a/b_plait_sf"/>
</dbReference>
<gene>
    <name evidence="3" type="ORF">M8C21_027892</name>
</gene>
<name>A0AAD5CTH6_AMBAR</name>
<accession>A0AAD5CTH6</accession>
<dbReference type="Proteomes" id="UP001206925">
    <property type="component" value="Unassembled WGS sequence"/>
</dbReference>
<evidence type="ECO:0000313" key="4">
    <source>
        <dbReference type="Proteomes" id="UP001206925"/>
    </source>
</evidence>
<keyword evidence="4" id="KW-1185">Reference proteome</keyword>
<dbReference type="PROSITE" id="PS50102">
    <property type="entry name" value="RRM"/>
    <property type="match status" value="1"/>
</dbReference>
<dbReference type="InterPro" id="IPR000504">
    <property type="entry name" value="RRM_dom"/>
</dbReference>
<dbReference type="AlphaFoldDB" id="A0AAD5CTH6"/>
<evidence type="ECO:0000259" key="2">
    <source>
        <dbReference type="PROSITE" id="PS50102"/>
    </source>
</evidence>
<evidence type="ECO:0000313" key="3">
    <source>
        <dbReference type="EMBL" id="KAI7747968.1"/>
    </source>
</evidence>
<dbReference type="EMBL" id="JAMZMK010006619">
    <property type="protein sequence ID" value="KAI7747968.1"/>
    <property type="molecule type" value="Genomic_DNA"/>
</dbReference>
<evidence type="ECO:0000256" key="1">
    <source>
        <dbReference type="PROSITE-ProRule" id="PRU00176"/>
    </source>
</evidence>
<dbReference type="Pfam" id="PF00076">
    <property type="entry name" value="RRM_1"/>
    <property type="match status" value="1"/>
</dbReference>
<organism evidence="3 4">
    <name type="scientific">Ambrosia artemisiifolia</name>
    <name type="common">Common ragweed</name>
    <dbReference type="NCBI Taxonomy" id="4212"/>
    <lineage>
        <taxon>Eukaryota</taxon>
        <taxon>Viridiplantae</taxon>
        <taxon>Streptophyta</taxon>
        <taxon>Embryophyta</taxon>
        <taxon>Tracheophyta</taxon>
        <taxon>Spermatophyta</taxon>
        <taxon>Magnoliopsida</taxon>
        <taxon>eudicotyledons</taxon>
        <taxon>Gunneridae</taxon>
        <taxon>Pentapetalae</taxon>
        <taxon>asterids</taxon>
        <taxon>campanulids</taxon>
        <taxon>Asterales</taxon>
        <taxon>Asteraceae</taxon>
        <taxon>Asteroideae</taxon>
        <taxon>Heliantheae alliance</taxon>
        <taxon>Heliantheae</taxon>
        <taxon>Ambrosia</taxon>
    </lineage>
</organism>
<dbReference type="Gene3D" id="3.30.70.330">
    <property type="match status" value="1"/>
</dbReference>
<keyword evidence="1" id="KW-0694">RNA-binding</keyword>
<proteinExistence type="predicted"/>
<sequence length="190" mass="22431">MFLQHKYYVFVKNLPFFSSVTSLEQYFTSFGDVEKCILIDNGRACYTRTAKVKMVSKKDVKKILKQEKHYLDGKQIQVMKYFGMATHKAEDVEGKYHLLFDKLIDPNLVSISRWEENNDQGEVMTRELEDAFHQFEYTRIHPFRNDDFLYTGYAQVTFKDSGNASQILAVAQSEFGDRFRRAWDEDEDLK</sequence>
<feature type="domain" description="RRM" evidence="2">
    <location>
        <begin position="7"/>
        <end position="78"/>
    </location>
</feature>
<protein>
    <recommendedName>
        <fullName evidence="2">RRM domain-containing protein</fullName>
    </recommendedName>
</protein>
<dbReference type="GO" id="GO:0003723">
    <property type="term" value="F:RNA binding"/>
    <property type="evidence" value="ECO:0007669"/>
    <property type="project" value="UniProtKB-UniRule"/>
</dbReference>
<reference evidence="3" key="1">
    <citation type="submission" date="2022-06" db="EMBL/GenBank/DDBJ databases">
        <title>Uncovering the hologenomic basis of an extraordinary plant invasion.</title>
        <authorList>
            <person name="Bieker V.C."/>
            <person name="Martin M.D."/>
            <person name="Gilbert T."/>
            <person name="Hodgins K."/>
            <person name="Battlay P."/>
            <person name="Petersen B."/>
            <person name="Wilson J."/>
        </authorList>
    </citation>
    <scope>NUCLEOTIDE SEQUENCE</scope>
    <source>
        <strain evidence="3">AA19_3_7</strain>
        <tissue evidence="3">Leaf</tissue>
    </source>
</reference>